<dbReference type="AlphaFoldDB" id="A0A2T9Z1W7"/>
<feature type="compositionally biased region" description="Basic and acidic residues" evidence="7">
    <location>
        <begin position="1"/>
        <end position="29"/>
    </location>
</feature>
<feature type="domain" description="Ribosomal protein eL8/eL30/eS12/Gadd45" evidence="8">
    <location>
        <begin position="54"/>
        <end position="141"/>
    </location>
</feature>
<gene>
    <name evidence="9" type="ORF">BB559_001500</name>
</gene>
<evidence type="ECO:0000256" key="1">
    <source>
        <dbReference type="ARBA" id="ARBA00004604"/>
    </source>
</evidence>
<dbReference type="PRINTS" id="PR00883">
    <property type="entry name" value="NUCLEARHMG"/>
</dbReference>
<dbReference type="GO" id="GO:0003723">
    <property type="term" value="F:RNA binding"/>
    <property type="evidence" value="ECO:0007669"/>
    <property type="project" value="UniProtKB-UniRule"/>
</dbReference>
<sequence length="174" mass="19163">MGKSKTEKSPKKSKQEKSSSEKTKEKIETEETEFNPANISAISFPMAEVNLKKKLLKVVKKATKHKHVKRGIKEVVKGIRKGDKGLVVLAGNISPIDVISHVPVLCEENNVPYIYVNSKEELGFAGLTKRPTSCIMIIPGGKGGKAPEYDEYKESFVEVSKTIKTINENAFSSA</sequence>
<evidence type="ECO:0000256" key="3">
    <source>
        <dbReference type="ARBA" id="ARBA00022884"/>
    </source>
</evidence>
<comment type="caution">
    <text evidence="9">The sequence shown here is derived from an EMBL/GenBank/DDBJ whole genome shotgun (WGS) entry which is preliminary data.</text>
</comment>
<dbReference type="InterPro" id="IPR050257">
    <property type="entry name" value="eL8/uL1-like"/>
</dbReference>
<reference evidence="9 10" key="1">
    <citation type="journal article" date="2018" name="MBio">
        <title>Comparative Genomics Reveals the Core Gene Toolbox for the Fungus-Insect Symbiosis.</title>
        <authorList>
            <person name="Wang Y."/>
            <person name="Stata M."/>
            <person name="Wang W."/>
            <person name="Stajich J.E."/>
            <person name="White M.M."/>
            <person name="Moncalvo J.M."/>
        </authorList>
    </citation>
    <scope>NUCLEOTIDE SEQUENCE [LARGE SCALE GENOMIC DNA]</scope>
    <source>
        <strain evidence="9 10">AUS-77-4</strain>
    </source>
</reference>
<dbReference type="InterPro" id="IPR029064">
    <property type="entry name" value="Ribosomal_eL30-like_sf"/>
</dbReference>
<evidence type="ECO:0000259" key="8">
    <source>
        <dbReference type="Pfam" id="PF01248"/>
    </source>
</evidence>
<dbReference type="EMBL" id="MBFT01000076">
    <property type="protein sequence ID" value="PVU98524.1"/>
    <property type="molecule type" value="Genomic_DNA"/>
</dbReference>
<comment type="function">
    <text evidence="6">Required for ribosome biogenesis. Part of a complex which catalyzes pseudouridylation of rRNA. This involves the isomerization of uridine such that the ribose is subsequently attached to C5, instead of the normal N1. Pseudouridine ('psi') residues may serve to stabilize the conformation of rRNAs.</text>
</comment>
<evidence type="ECO:0000313" key="9">
    <source>
        <dbReference type="EMBL" id="PVU98524.1"/>
    </source>
</evidence>
<feature type="region of interest" description="Disordered" evidence="7">
    <location>
        <begin position="1"/>
        <end position="32"/>
    </location>
</feature>
<accession>A0A2T9Z1W7</accession>
<dbReference type="InterPro" id="IPR018492">
    <property type="entry name" value="Ribosomal_eL8/Nhp2"/>
</dbReference>
<comment type="subcellular location">
    <subcellularLocation>
        <location evidence="1 6">Nucleus</location>
        <location evidence="1 6">Nucleolus</location>
    </subcellularLocation>
</comment>
<keyword evidence="10" id="KW-1185">Reference proteome</keyword>
<keyword evidence="4 6" id="KW-0539">Nucleus</keyword>
<dbReference type="Proteomes" id="UP000245699">
    <property type="component" value="Unassembled WGS sequence"/>
</dbReference>
<organism evidence="9 10">
    <name type="scientific">Furculomyces boomerangus</name>
    <dbReference type="NCBI Taxonomy" id="61424"/>
    <lineage>
        <taxon>Eukaryota</taxon>
        <taxon>Fungi</taxon>
        <taxon>Fungi incertae sedis</taxon>
        <taxon>Zoopagomycota</taxon>
        <taxon>Kickxellomycotina</taxon>
        <taxon>Harpellomycetes</taxon>
        <taxon>Harpellales</taxon>
        <taxon>Harpellaceae</taxon>
        <taxon>Furculomyces</taxon>
    </lineage>
</organism>
<dbReference type="GO" id="GO:0042254">
    <property type="term" value="P:ribosome biogenesis"/>
    <property type="evidence" value="ECO:0007669"/>
    <property type="project" value="InterPro"/>
</dbReference>
<keyword evidence="5 6" id="KW-0687">Ribonucleoprotein</keyword>
<dbReference type="PROSITE" id="PS01082">
    <property type="entry name" value="RIBOSOMAL_L7AE"/>
    <property type="match status" value="1"/>
</dbReference>
<dbReference type="PANTHER" id="PTHR23105">
    <property type="entry name" value="RIBOSOMAL PROTEIN L7AE FAMILY MEMBER"/>
    <property type="match status" value="1"/>
</dbReference>
<dbReference type="Gene3D" id="3.30.1330.30">
    <property type="match status" value="1"/>
</dbReference>
<dbReference type="PRINTS" id="PR00881">
    <property type="entry name" value="L7ARS6FAMILY"/>
</dbReference>
<dbReference type="Pfam" id="PF01248">
    <property type="entry name" value="Ribosomal_L7Ae"/>
    <property type="match status" value="1"/>
</dbReference>
<dbReference type="OrthoDB" id="5364946at2759"/>
<name>A0A2T9Z1W7_9FUNG</name>
<dbReference type="InterPro" id="IPR002415">
    <property type="entry name" value="H/ACA_rnp_Nhp2-like"/>
</dbReference>
<dbReference type="GO" id="GO:0031120">
    <property type="term" value="P:snRNA pseudouridine synthesis"/>
    <property type="evidence" value="ECO:0007669"/>
    <property type="project" value="UniProtKB-UniRule"/>
</dbReference>
<proteinExistence type="inferred from homology"/>
<evidence type="ECO:0000256" key="7">
    <source>
        <dbReference type="SAM" id="MobiDB-lite"/>
    </source>
</evidence>
<comment type="function">
    <text evidence="6">Common component of the spliceosome and rRNA processing machinery.</text>
</comment>
<dbReference type="GO" id="GO:0031429">
    <property type="term" value="C:box H/ACA snoRNP complex"/>
    <property type="evidence" value="ECO:0007669"/>
    <property type="project" value="UniProtKB-UniRule"/>
</dbReference>
<evidence type="ECO:0000256" key="2">
    <source>
        <dbReference type="ARBA" id="ARBA00007337"/>
    </source>
</evidence>
<dbReference type="InterPro" id="IPR004037">
    <property type="entry name" value="Ribosomal_eL8-like_CS"/>
</dbReference>
<keyword evidence="3 6" id="KW-0694">RNA-binding</keyword>
<evidence type="ECO:0000256" key="5">
    <source>
        <dbReference type="ARBA" id="ARBA00023274"/>
    </source>
</evidence>
<evidence type="ECO:0000256" key="6">
    <source>
        <dbReference type="RuleBase" id="RU366039"/>
    </source>
</evidence>
<evidence type="ECO:0000256" key="4">
    <source>
        <dbReference type="ARBA" id="ARBA00023242"/>
    </source>
</evidence>
<dbReference type="STRING" id="61424.A0A2T9Z1W7"/>
<comment type="similarity">
    <text evidence="2 6">Belongs to the eukaryotic ribosomal protein eL8 family.</text>
</comment>
<protein>
    <recommendedName>
        <fullName evidence="6">H/ACA ribonucleoprotein complex subunit 2</fullName>
    </recommendedName>
    <alternativeName>
        <fullName evidence="6">Nucleolar protein family A member 2</fullName>
    </alternativeName>
</protein>
<dbReference type="GO" id="GO:0000398">
    <property type="term" value="P:mRNA splicing, via spliceosome"/>
    <property type="evidence" value="ECO:0007669"/>
    <property type="project" value="UniProtKB-UniRule"/>
</dbReference>
<dbReference type="SUPFAM" id="SSF55315">
    <property type="entry name" value="L30e-like"/>
    <property type="match status" value="1"/>
</dbReference>
<dbReference type="InterPro" id="IPR004038">
    <property type="entry name" value="Ribosomal_eL8/eL30/eS12/Gad45"/>
</dbReference>
<evidence type="ECO:0000313" key="10">
    <source>
        <dbReference type="Proteomes" id="UP000245699"/>
    </source>
</evidence>